<keyword evidence="4" id="KW-1185">Reference proteome</keyword>
<evidence type="ECO:0000313" key="3">
    <source>
        <dbReference type="EMBL" id="NNM47309.1"/>
    </source>
</evidence>
<evidence type="ECO:0000259" key="2">
    <source>
        <dbReference type="Pfam" id="PF12770"/>
    </source>
</evidence>
<gene>
    <name evidence="3" type="ORF">HJG52_15030</name>
</gene>
<dbReference type="Proteomes" id="UP000588586">
    <property type="component" value="Unassembled WGS sequence"/>
</dbReference>
<feature type="region of interest" description="Disordered" evidence="1">
    <location>
        <begin position="1"/>
        <end position="24"/>
    </location>
</feature>
<feature type="domain" description="CHAT" evidence="2">
    <location>
        <begin position="632"/>
        <end position="843"/>
    </location>
</feature>
<reference evidence="3 4" key="1">
    <citation type="submission" date="2020-04" db="EMBL/GenBank/DDBJ databases">
        <title>Knoellia sp. isolate from air conditioner.</title>
        <authorList>
            <person name="Chea S."/>
            <person name="Kim D.-U."/>
        </authorList>
    </citation>
    <scope>NUCLEOTIDE SEQUENCE [LARGE SCALE GENOMIC DNA]</scope>
    <source>
        <strain evidence="3 4">DB2414S</strain>
    </source>
</reference>
<dbReference type="RefSeq" id="WP_171244420.1">
    <property type="nucleotide sequence ID" value="NZ_JABEPQ010000003.1"/>
</dbReference>
<sequence length="880" mass="92486">MSGPWSPPPSTSEEAADTPGADPAHAELWGLYERGVAANDAGRPRAARRALGSARARLAERDLDEAGRRLLVRVRLAQALAEFELHGLATAQQTLGVAAAEATDLGDAELVALTHSQLAMARGRSGDLPGALTELDHAVRLLHRLQPRDQWVVHLNRGMVRSLLLDVPGARRDFERALAVARAADLAPQTYMAMHNLGYAAYLAGDLPLALRLMGEADAVPVEVSRAVPYLDRGRVLLEAGLVSEAEAVLGRALDLCVDRGQWQVRGEIELELARARAALGLVAPARALTRRAEAVFRRRGAPLWAHRAHLLTLGMTLQQGRSASWVATTGARLAEQGRSAGDDALEAHASLLAARAELATGNAALAAHHLARCSSLRRGASLSTRLQLALVEADLAGRAGDTRRFRAVLTRAARDLHLEAARSASIDLRTARSVHGTALAELDLAHAATRGPAAVLACTERWRAATSRMPAIVPPADEELAALLAQLRATGRQVIDSPDPNPRELRAQEARLRQAVREREWQLQSAVAADTRTPRRPPTMRAARLAQLRSALAERETDLVSFFARGRELHVATLVRGRAGVRRVGTLAEVTELSQRVHADLQALSAHGEGPLGAAVRSSLVKGVAALDASLLAEVRSSDRALVVVPTLAVSLVPWGLLPSRRGAPTTVAPSGTAWHAGAVIVDEPRVGVVVGPGLPEAVEEGRDVAGAWHAPAPAGAGTTADLQAALAGGDLVHIAAHGRHEPQSPLFSSVRLTDGTVVAHELVNQGTTASHVVLSACDVGRSTLAPGDEPLGLAAALLQLGVASVVAAVCRVPDDVARRTMAGYHRRLAEGLEASVALAAATDSGDLLAGAFTVVGSPTRLVRSPGQIQSAGSRNIAS</sequence>
<dbReference type="SUPFAM" id="SSF48452">
    <property type="entry name" value="TPR-like"/>
    <property type="match status" value="1"/>
</dbReference>
<dbReference type="AlphaFoldDB" id="A0A849HJG2"/>
<comment type="caution">
    <text evidence="3">The sequence shown here is derived from an EMBL/GenBank/DDBJ whole genome shotgun (WGS) entry which is preliminary data.</text>
</comment>
<evidence type="ECO:0000256" key="1">
    <source>
        <dbReference type="SAM" id="MobiDB-lite"/>
    </source>
</evidence>
<name>A0A849HJG2_9MICO</name>
<protein>
    <submittedName>
        <fullName evidence="3">CHAT domain-containing protein</fullName>
    </submittedName>
</protein>
<accession>A0A849HJG2</accession>
<dbReference type="EMBL" id="JABEPQ010000003">
    <property type="protein sequence ID" value="NNM47309.1"/>
    <property type="molecule type" value="Genomic_DNA"/>
</dbReference>
<dbReference type="InterPro" id="IPR011990">
    <property type="entry name" value="TPR-like_helical_dom_sf"/>
</dbReference>
<proteinExistence type="predicted"/>
<evidence type="ECO:0000313" key="4">
    <source>
        <dbReference type="Proteomes" id="UP000588586"/>
    </source>
</evidence>
<feature type="compositionally biased region" description="Pro residues" evidence="1">
    <location>
        <begin position="1"/>
        <end position="10"/>
    </location>
</feature>
<dbReference type="Pfam" id="PF12770">
    <property type="entry name" value="CHAT"/>
    <property type="match status" value="1"/>
</dbReference>
<dbReference type="InterPro" id="IPR024983">
    <property type="entry name" value="CHAT_dom"/>
</dbReference>
<dbReference type="Gene3D" id="1.25.40.10">
    <property type="entry name" value="Tetratricopeptide repeat domain"/>
    <property type="match status" value="1"/>
</dbReference>
<organism evidence="3 4">
    <name type="scientific">Knoellia koreensis</name>
    <dbReference type="NCBI Taxonomy" id="2730921"/>
    <lineage>
        <taxon>Bacteria</taxon>
        <taxon>Bacillati</taxon>
        <taxon>Actinomycetota</taxon>
        <taxon>Actinomycetes</taxon>
        <taxon>Micrococcales</taxon>
        <taxon>Intrasporangiaceae</taxon>
        <taxon>Knoellia</taxon>
    </lineage>
</organism>